<dbReference type="InterPro" id="IPR001129">
    <property type="entry name" value="Membr-assoc_MAPEG"/>
</dbReference>
<comment type="subcellular location">
    <subcellularLocation>
        <location evidence="1">Membrane</location>
    </subcellularLocation>
</comment>
<comment type="caution">
    <text evidence="6">The sequence shown here is derived from an EMBL/GenBank/DDBJ whole genome shotgun (WGS) entry which is preliminary data.</text>
</comment>
<keyword evidence="2 5" id="KW-0812">Transmembrane</keyword>
<evidence type="ECO:0000256" key="5">
    <source>
        <dbReference type="SAM" id="Phobius"/>
    </source>
</evidence>
<dbReference type="RefSeq" id="WP_184057666.1">
    <property type="nucleotide sequence ID" value="NZ_JACIJK010000006.1"/>
</dbReference>
<reference evidence="6 7" key="1">
    <citation type="submission" date="2020-08" db="EMBL/GenBank/DDBJ databases">
        <title>Genomic Encyclopedia of Type Strains, Phase IV (KMG-IV): sequencing the most valuable type-strain genomes for metagenomic binning, comparative biology and taxonomic classification.</title>
        <authorList>
            <person name="Goeker M."/>
        </authorList>
    </citation>
    <scope>NUCLEOTIDE SEQUENCE [LARGE SCALE GENOMIC DNA]</scope>
    <source>
        <strain evidence="6 7">DSM 100044</strain>
    </source>
</reference>
<evidence type="ECO:0000313" key="7">
    <source>
        <dbReference type="Proteomes" id="UP000546200"/>
    </source>
</evidence>
<feature type="transmembrane region" description="Helical" evidence="5">
    <location>
        <begin position="79"/>
        <end position="105"/>
    </location>
</feature>
<keyword evidence="3 5" id="KW-1133">Transmembrane helix</keyword>
<name>A0A7W9BDS0_9SPHN</name>
<dbReference type="SUPFAM" id="SSF161084">
    <property type="entry name" value="MAPEG domain-like"/>
    <property type="match status" value="1"/>
</dbReference>
<feature type="transmembrane region" description="Helical" evidence="5">
    <location>
        <begin position="125"/>
        <end position="146"/>
    </location>
</feature>
<evidence type="ECO:0000256" key="1">
    <source>
        <dbReference type="ARBA" id="ARBA00004370"/>
    </source>
</evidence>
<gene>
    <name evidence="6" type="ORF">FHS94_002236</name>
</gene>
<dbReference type="Pfam" id="PF01124">
    <property type="entry name" value="MAPEG"/>
    <property type="match status" value="1"/>
</dbReference>
<sequence length="147" mass="15957">MAVPLHSFSPILQPVAVLVAWTLAMLVWTLATRFPAMAKAGVRFSTLVGTKGADADRALPAQAQWKAHNYNHLVEQPTLFYAICAVHALAGSGIGVNVALAWLYVAFRIAHSLWQATVNRVSVRFYLFFASSLVLGALTFSALLVVF</sequence>
<evidence type="ECO:0000256" key="4">
    <source>
        <dbReference type="ARBA" id="ARBA00023136"/>
    </source>
</evidence>
<feature type="transmembrane region" description="Helical" evidence="5">
    <location>
        <begin position="12"/>
        <end position="31"/>
    </location>
</feature>
<evidence type="ECO:0000256" key="3">
    <source>
        <dbReference type="ARBA" id="ARBA00022989"/>
    </source>
</evidence>
<keyword evidence="7" id="KW-1185">Reference proteome</keyword>
<protein>
    <recommendedName>
        <fullName evidence="8">MAPEG family protein</fullName>
    </recommendedName>
</protein>
<keyword evidence="4 5" id="KW-0472">Membrane</keyword>
<proteinExistence type="predicted"/>
<evidence type="ECO:0000256" key="2">
    <source>
        <dbReference type="ARBA" id="ARBA00022692"/>
    </source>
</evidence>
<dbReference type="InterPro" id="IPR023352">
    <property type="entry name" value="MAPEG-like_dom_sf"/>
</dbReference>
<dbReference type="GO" id="GO:0016020">
    <property type="term" value="C:membrane"/>
    <property type="evidence" value="ECO:0007669"/>
    <property type="project" value="UniProtKB-SubCell"/>
</dbReference>
<accession>A0A7W9BDS0</accession>
<dbReference type="EMBL" id="JACIJK010000006">
    <property type="protein sequence ID" value="MBB5715390.1"/>
    <property type="molecule type" value="Genomic_DNA"/>
</dbReference>
<organism evidence="6 7">
    <name type="scientific">Sphingomonas aerophila</name>
    <dbReference type="NCBI Taxonomy" id="1344948"/>
    <lineage>
        <taxon>Bacteria</taxon>
        <taxon>Pseudomonadati</taxon>
        <taxon>Pseudomonadota</taxon>
        <taxon>Alphaproteobacteria</taxon>
        <taxon>Sphingomonadales</taxon>
        <taxon>Sphingomonadaceae</taxon>
        <taxon>Sphingomonas</taxon>
    </lineage>
</organism>
<dbReference type="AlphaFoldDB" id="A0A7W9BDS0"/>
<evidence type="ECO:0000313" key="6">
    <source>
        <dbReference type="EMBL" id="MBB5715390.1"/>
    </source>
</evidence>
<dbReference type="Gene3D" id="1.20.120.550">
    <property type="entry name" value="Membrane associated eicosanoid/glutathione metabolism-like domain"/>
    <property type="match status" value="1"/>
</dbReference>
<dbReference type="Proteomes" id="UP000546200">
    <property type="component" value="Unassembled WGS sequence"/>
</dbReference>
<evidence type="ECO:0008006" key="8">
    <source>
        <dbReference type="Google" id="ProtNLM"/>
    </source>
</evidence>